<reference evidence="2" key="1">
    <citation type="journal article" date="2019" name="Int. J. Syst. Evol. Microbiol.">
        <title>The Global Catalogue of Microorganisms (GCM) 10K type strain sequencing project: providing services to taxonomists for standard genome sequencing and annotation.</title>
        <authorList>
            <consortium name="The Broad Institute Genomics Platform"/>
            <consortium name="The Broad Institute Genome Sequencing Center for Infectious Disease"/>
            <person name="Wu L."/>
            <person name="Ma J."/>
        </authorList>
    </citation>
    <scope>NUCLEOTIDE SEQUENCE [LARGE SCALE GENOMIC DNA]</scope>
    <source>
        <strain evidence="2">CCUG 47105</strain>
    </source>
</reference>
<keyword evidence="2" id="KW-1185">Reference proteome</keyword>
<gene>
    <name evidence="1" type="ORF">ACFP71_13375</name>
</gene>
<sequence length="275" mass="29227">MTADLVPRLLDPDPEVHEDAVDDAAALAMDDDQGAVDALRDVVLHFEQFPIGTFERTLNRLYAFADASLEPSMMRAVDAGVSATWYLVAACGRAGFRGAVPSAVALLGSPVTSERVVACETLGALDAHEAVPHLIARLGDPEHVVREAAARALAGIGGPDAVDALRRELVEHRFPLLGYVASALGTIEPDQTVWLLAHASVPDVDARYWAVRALGSTGSDLAHERLLLVAADPTEETAAIANRSTVASAARKALKTWQRVRRVRAGTPSAHDDPL</sequence>
<dbReference type="InterPro" id="IPR016024">
    <property type="entry name" value="ARM-type_fold"/>
</dbReference>
<dbReference type="Proteomes" id="UP001596305">
    <property type="component" value="Unassembled WGS sequence"/>
</dbReference>
<comment type="caution">
    <text evidence="1">The sequence shown here is derived from an EMBL/GenBank/DDBJ whole genome shotgun (WGS) entry which is preliminary data.</text>
</comment>
<name>A0ABW1XAX4_9CELL</name>
<dbReference type="SMART" id="SM00567">
    <property type="entry name" value="EZ_HEAT"/>
    <property type="match status" value="3"/>
</dbReference>
<evidence type="ECO:0000313" key="2">
    <source>
        <dbReference type="Proteomes" id="UP001596305"/>
    </source>
</evidence>
<dbReference type="RefSeq" id="WP_204808632.1">
    <property type="nucleotide sequence ID" value="NZ_BAAAIY010000001.1"/>
</dbReference>
<evidence type="ECO:0000313" key="1">
    <source>
        <dbReference type="EMBL" id="MFC6425824.1"/>
    </source>
</evidence>
<dbReference type="EMBL" id="JBHSTM010000008">
    <property type="protein sequence ID" value="MFC6425824.1"/>
    <property type="molecule type" value="Genomic_DNA"/>
</dbReference>
<accession>A0ABW1XAX4</accession>
<proteinExistence type="predicted"/>
<dbReference type="Gene3D" id="1.25.10.10">
    <property type="entry name" value="Leucine-rich Repeat Variant"/>
    <property type="match status" value="1"/>
</dbReference>
<dbReference type="Pfam" id="PF13646">
    <property type="entry name" value="HEAT_2"/>
    <property type="match status" value="1"/>
</dbReference>
<dbReference type="InterPro" id="IPR004155">
    <property type="entry name" value="PBS_lyase_HEAT"/>
</dbReference>
<organism evidence="1 2">
    <name type="scientific">Oerskovia paurometabola</name>
    <dbReference type="NCBI Taxonomy" id="162170"/>
    <lineage>
        <taxon>Bacteria</taxon>
        <taxon>Bacillati</taxon>
        <taxon>Actinomycetota</taxon>
        <taxon>Actinomycetes</taxon>
        <taxon>Micrococcales</taxon>
        <taxon>Cellulomonadaceae</taxon>
        <taxon>Oerskovia</taxon>
    </lineage>
</organism>
<protein>
    <submittedName>
        <fullName evidence="1">HEAT repeat domain-containing protein</fullName>
    </submittedName>
</protein>
<dbReference type="SUPFAM" id="SSF48371">
    <property type="entry name" value="ARM repeat"/>
    <property type="match status" value="1"/>
</dbReference>
<dbReference type="InterPro" id="IPR011989">
    <property type="entry name" value="ARM-like"/>
</dbReference>